<proteinExistence type="predicted"/>
<reference evidence="1 2" key="1">
    <citation type="submission" date="2017-12" db="EMBL/GenBank/DDBJ databases">
        <authorList>
            <person name="Pombert J.-F."/>
            <person name="Haag K.L."/>
            <person name="Ebert D."/>
        </authorList>
    </citation>
    <scope>NUCLEOTIDE SEQUENCE [LARGE SCALE GENOMIC DNA]</scope>
    <source>
        <strain evidence="1">IL-G-3</strain>
    </source>
</reference>
<organism evidence="1 2">
    <name type="scientific">Hamiltosporidium tvaerminnensis</name>
    <dbReference type="NCBI Taxonomy" id="1176355"/>
    <lineage>
        <taxon>Eukaryota</taxon>
        <taxon>Fungi</taxon>
        <taxon>Fungi incertae sedis</taxon>
        <taxon>Microsporidia</taxon>
        <taxon>Dubosqiidae</taxon>
        <taxon>Hamiltosporidium</taxon>
    </lineage>
</organism>
<gene>
    <name evidence="1" type="ORF">CWI38_0240p0030</name>
</gene>
<name>A0A4V2JY41_9MICR</name>
<accession>A0A4V2JY41</accession>
<dbReference type="VEuPathDB" id="MicrosporidiaDB:CWI38_0240p0030"/>
<sequence>MLKKESVRPCDEALLCYVQDKNIFRGAEDVDHHSNTSSKTLYHVATRSEKNLSHDYTIRHNEVRYDLLANELDLIYKLTYAKRLQIPRNIEAYIQSIVLKETPGLNAEKSWKRASFRTTSKPFKAMNNDENGVKHDNMKNIAPPIILDGEDSDLEEEKEAVKMCSNYDMSLCIDAKSYNSNDSE</sequence>
<dbReference type="EMBL" id="PITK01000240">
    <property type="protein sequence ID" value="TBU18502.1"/>
    <property type="molecule type" value="Genomic_DNA"/>
</dbReference>
<dbReference type="Proteomes" id="UP000292282">
    <property type="component" value="Unassembled WGS sequence"/>
</dbReference>
<comment type="caution">
    <text evidence="1">The sequence shown here is derived from an EMBL/GenBank/DDBJ whole genome shotgun (WGS) entry which is preliminary data.</text>
</comment>
<evidence type="ECO:0000313" key="1">
    <source>
        <dbReference type="EMBL" id="TBU18502.1"/>
    </source>
</evidence>
<dbReference type="AlphaFoldDB" id="A0A4V2JY41"/>
<protein>
    <submittedName>
        <fullName evidence="1">Uncharacterized protein</fullName>
    </submittedName>
</protein>
<evidence type="ECO:0000313" key="2">
    <source>
        <dbReference type="Proteomes" id="UP000292282"/>
    </source>
</evidence>
<keyword evidence="2" id="KW-1185">Reference proteome</keyword>